<name>D9PHW3_9ZZZZ</name>
<sequence>MDKRLISVNFKGLWEAVISQFPLDINSIHGPRHWKQVEKNGLMLAQETGADETIIKLFSLFHDSRRENEHIDDGHGIRGAELAKSTKGIHFDLPDESFEMLIEACRNHTDGQPTSNITIATCWDADRLDLPRVGIKIDPDRMGTAPGKRLARAQQGLLKK</sequence>
<evidence type="ECO:0000313" key="1">
    <source>
        <dbReference type="EMBL" id="EFK96850.1"/>
    </source>
</evidence>
<dbReference type="Gene3D" id="1.10.3210.10">
    <property type="entry name" value="Hypothetical protein af1432"/>
    <property type="match status" value="1"/>
</dbReference>
<dbReference type="EMBL" id="ADZX01000395">
    <property type="protein sequence ID" value="EFK96850.1"/>
    <property type="molecule type" value="Genomic_DNA"/>
</dbReference>
<dbReference type="AlphaFoldDB" id="D9PHW3"/>
<reference evidence="1" key="2">
    <citation type="journal article" date="2011" name="Microb. Ecol.">
        <title>Taxonomic and Functional Metagenomic Profiling of the Microbial Community in the Anoxic Sediment of a Sub-saline Shallow Lake (Laguna de Carrizo, Central Spain).</title>
        <authorList>
            <person name="Ferrer M."/>
            <person name="Guazzaroni M.E."/>
            <person name="Richter M."/>
            <person name="Garcia-Salamanca A."/>
            <person name="Yarza P."/>
            <person name="Suarez-Suarez A."/>
            <person name="Solano J."/>
            <person name="Alcaide M."/>
            <person name="van Dillewijn P."/>
            <person name="Molina-Henares M.A."/>
            <person name="Lopez-Cortes N."/>
            <person name="Al-Ramahi Y."/>
            <person name="Guerrero C."/>
            <person name="Acosta A."/>
            <person name="de Eugenio L.I."/>
            <person name="Martinez V."/>
            <person name="Marques S."/>
            <person name="Rojo F."/>
            <person name="Santero E."/>
            <person name="Genilloud O."/>
            <person name="Perez-Perez J."/>
            <person name="Rossello-Mora R."/>
            <person name="Ramos J.L."/>
        </authorList>
    </citation>
    <scope>NUCLEOTIDE SEQUENCE</scope>
</reference>
<organism evidence="1">
    <name type="scientific">sediment metagenome</name>
    <dbReference type="NCBI Taxonomy" id="749907"/>
    <lineage>
        <taxon>unclassified sequences</taxon>
        <taxon>metagenomes</taxon>
        <taxon>ecological metagenomes</taxon>
    </lineage>
</organism>
<dbReference type="SUPFAM" id="SSF109604">
    <property type="entry name" value="HD-domain/PDEase-like"/>
    <property type="match status" value="1"/>
</dbReference>
<protein>
    <submittedName>
        <fullName evidence="1">Uncharacterized protein</fullName>
    </submittedName>
</protein>
<proteinExistence type="predicted"/>
<accession>D9PHW3</accession>
<reference evidence="1" key="1">
    <citation type="submission" date="2010-07" db="EMBL/GenBank/DDBJ databases">
        <authorList>
            <consortium name="CONSOLIDER consortium CSD2007-00005"/>
            <person name="Guazzaroni M.-E."/>
            <person name="Richter M."/>
            <person name="Garcia-Salamanca A."/>
            <person name="Yarza P."/>
            <person name="Ferrer M."/>
        </authorList>
    </citation>
    <scope>NUCLEOTIDE SEQUENCE</scope>
</reference>
<gene>
    <name evidence="1" type="ORF">LDC_1115</name>
</gene>
<comment type="caution">
    <text evidence="1">The sequence shown here is derived from an EMBL/GenBank/DDBJ whole genome shotgun (WGS) entry which is preliminary data.</text>
</comment>